<keyword evidence="2" id="KW-1185">Reference proteome</keyword>
<accession>A0A1R1RNC6</accession>
<name>A0A1R1RNC6_9BACI</name>
<dbReference type="SUPFAM" id="SSF54285">
    <property type="entry name" value="MoaD/ThiS"/>
    <property type="match status" value="1"/>
</dbReference>
<proteinExistence type="predicted"/>
<dbReference type="EMBL" id="MTJL01000040">
    <property type="protein sequence ID" value="OMI00513.1"/>
    <property type="molecule type" value="Genomic_DNA"/>
</dbReference>
<comment type="caution">
    <text evidence="1">The sequence shown here is derived from an EMBL/GenBank/DDBJ whole genome shotgun (WGS) entry which is preliminary data.</text>
</comment>
<evidence type="ECO:0000313" key="2">
    <source>
        <dbReference type="Proteomes" id="UP000187367"/>
    </source>
</evidence>
<dbReference type="Pfam" id="PF02597">
    <property type="entry name" value="ThiS"/>
    <property type="match status" value="1"/>
</dbReference>
<dbReference type="PANTHER" id="PTHR34472">
    <property type="entry name" value="SULFUR CARRIER PROTEIN THIS"/>
    <property type="match status" value="1"/>
</dbReference>
<gene>
    <name evidence="1" type="ORF">BW143_18190</name>
</gene>
<dbReference type="Gene3D" id="3.10.20.30">
    <property type="match status" value="1"/>
</dbReference>
<dbReference type="CDD" id="cd00565">
    <property type="entry name" value="Ubl_ThiS"/>
    <property type="match status" value="1"/>
</dbReference>
<dbReference type="InterPro" id="IPR012675">
    <property type="entry name" value="Beta-grasp_dom_sf"/>
</dbReference>
<dbReference type="InterPro" id="IPR010035">
    <property type="entry name" value="Thi_S"/>
</dbReference>
<sequence length="67" mass="7664">MNIQLNGKKVEWNDDGGTIYDLLASYKLENRVVVVERNRQIIGKDQYQTVELEENDVIEIVHFVGGG</sequence>
<organism evidence="1 2">
    <name type="scientific">Bacillus swezeyi</name>
    <dbReference type="NCBI Taxonomy" id="1925020"/>
    <lineage>
        <taxon>Bacteria</taxon>
        <taxon>Bacillati</taxon>
        <taxon>Bacillota</taxon>
        <taxon>Bacilli</taxon>
        <taxon>Bacillales</taxon>
        <taxon>Bacillaceae</taxon>
        <taxon>Bacillus</taxon>
    </lineage>
</organism>
<dbReference type="RefSeq" id="WP_076762633.1">
    <property type="nucleotide sequence ID" value="NZ_JARMDZ010000005.1"/>
</dbReference>
<evidence type="ECO:0000313" key="1">
    <source>
        <dbReference type="EMBL" id="OMI00513.1"/>
    </source>
</evidence>
<dbReference type="Proteomes" id="UP000187367">
    <property type="component" value="Unassembled WGS sequence"/>
</dbReference>
<protein>
    <submittedName>
        <fullName evidence="1">Thiamine biosynthesis protein ThiS</fullName>
    </submittedName>
</protein>
<reference evidence="1 2" key="1">
    <citation type="submission" date="2017-01" db="EMBL/GenBank/DDBJ databases">
        <title>Bacillus phylogenomics.</title>
        <authorList>
            <person name="Dunlap C."/>
        </authorList>
    </citation>
    <scope>NUCLEOTIDE SEQUENCE [LARGE SCALE GENOMIC DNA]</scope>
    <source>
        <strain evidence="1 2">NRRL B-41282</strain>
    </source>
</reference>
<dbReference type="AlphaFoldDB" id="A0A1R1RNC6"/>
<dbReference type="PANTHER" id="PTHR34472:SF1">
    <property type="entry name" value="SULFUR CARRIER PROTEIN THIS"/>
    <property type="match status" value="1"/>
</dbReference>
<dbReference type="InterPro" id="IPR016155">
    <property type="entry name" value="Mopterin_synth/thiamin_S_b"/>
</dbReference>
<dbReference type="NCBIfam" id="TIGR01683">
    <property type="entry name" value="thiS"/>
    <property type="match status" value="1"/>
</dbReference>
<dbReference type="InterPro" id="IPR003749">
    <property type="entry name" value="ThiS/MoaD-like"/>
</dbReference>
<accession>A0A1R1QBT2</accession>